<protein>
    <recommendedName>
        <fullName evidence="4">DUF4283 domain-containing protein</fullName>
    </recommendedName>
</protein>
<dbReference type="AlphaFoldDB" id="A0A8T0HYH7"/>
<accession>A0A8T0HYH7</accession>
<evidence type="ECO:0000313" key="3">
    <source>
        <dbReference type="Proteomes" id="UP000822688"/>
    </source>
</evidence>
<dbReference type="PANTHER" id="PTHR31286:SF180">
    <property type="entry name" value="OS10G0362600 PROTEIN"/>
    <property type="match status" value="1"/>
</dbReference>
<evidence type="ECO:0000256" key="1">
    <source>
        <dbReference type="SAM" id="MobiDB-lite"/>
    </source>
</evidence>
<proteinExistence type="predicted"/>
<comment type="caution">
    <text evidence="2">The sequence shown here is derived from an EMBL/GenBank/DDBJ whole genome shotgun (WGS) entry which is preliminary data.</text>
</comment>
<dbReference type="PANTHER" id="PTHR31286">
    <property type="entry name" value="GLYCINE-RICH CELL WALL STRUCTURAL PROTEIN 1.8-LIKE"/>
    <property type="match status" value="1"/>
</dbReference>
<dbReference type="Proteomes" id="UP000822688">
    <property type="component" value="Chromosome 5"/>
</dbReference>
<feature type="compositionally biased region" description="Low complexity" evidence="1">
    <location>
        <begin position="561"/>
        <end position="597"/>
    </location>
</feature>
<sequence length="663" mass="72917">MLDGLQDGMDTVTYKSALTSGVRSGPGSSFTAPTARGPVRAAPADAVLAYPPLSYRLSMDGGINPFQKSEGETLPPGLGRNYHGLLMRHITLAPELDQATLKKEAAYLKDHTIIASFLGKKITPHACSDWICSINRKLGYDAIAYKMDMGRGFIFLSSPDRQTTNKVLALTPHVTPWGTCVYQEWEPGFNPDYPEWLRIPTWIQLVKLPHEFKPVEGYIASCLGPVYLADSENANNRDPRFCVGIDAAKGWPSTVRVVGIDGRVNTILVNYEHVPVRCRFCLSLNHRVADCVALKLNGTDGFWDPDQHRSFPQSTQKDSHPKAPAAAPHPQPKRTFQERPRAQIPAENQVRREKQVDQDGFTKVQSKKSRSSGNQTTSTDSRRASELRNRPTPPSSREHDFRPPSPPRMSQWIQQALPRSDSSQQLLTSEQVQEMLATPGDSEAEKEAPMNWSPGRYGRYPSSKRPAQPQGSSRKKILESPSSSDTSRELGSQIIPQSPRLASAPALTPKKIQAPDSPTRIHIIYDKSPQEAFRLLEKAGCISSSSDSKPEEKSPPTQALSNSVSSLDSSFPVRCSAPQRPSSPSESSSAGVSSSLPTPEPVTRLAETQPSASELSQQGPAILVSLKEQDQTLNKEANKIRSLTTAAAFKAKWIEMNRKLDNS</sequence>
<feature type="region of interest" description="Disordered" evidence="1">
    <location>
        <begin position="543"/>
        <end position="620"/>
    </location>
</feature>
<dbReference type="EMBL" id="CM026425">
    <property type="protein sequence ID" value="KAG0575817.1"/>
    <property type="molecule type" value="Genomic_DNA"/>
</dbReference>
<keyword evidence="3" id="KW-1185">Reference proteome</keyword>
<feature type="region of interest" description="Disordered" evidence="1">
    <location>
        <begin position="435"/>
        <end position="519"/>
    </location>
</feature>
<gene>
    <name evidence="2" type="ORF">KC19_5G032900</name>
</gene>
<evidence type="ECO:0008006" key="4">
    <source>
        <dbReference type="Google" id="ProtNLM"/>
    </source>
</evidence>
<reference evidence="2" key="1">
    <citation type="submission" date="2020-06" db="EMBL/GenBank/DDBJ databases">
        <title>WGS assembly of Ceratodon purpureus strain R40.</title>
        <authorList>
            <person name="Carey S.B."/>
            <person name="Jenkins J."/>
            <person name="Shu S."/>
            <person name="Lovell J.T."/>
            <person name="Sreedasyam A."/>
            <person name="Maumus F."/>
            <person name="Tiley G.P."/>
            <person name="Fernandez-Pozo N."/>
            <person name="Barry K."/>
            <person name="Chen C."/>
            <person name="Wang M."/>
            <person name="Lipzen A."/>
            <person name="Daum C."/>
            <person name="Saski C.A."/>
            <person name="Payton A.C."/>
            <person name="Mcbreen J.C."/>
            <person name="Conrad R.E."/>
            <person name="Kollar L.M."/>
            <person name="Olsson S."/>
            <person name="Huttunen S."/>
            <person name="Landis J.B."/>
            <person name="Wickett N.J."/>
            <person name="Johnson M.G."/>
            <person name="Rensing S.A."/>
            <person name="Grimwood J."/>
            <person name="Schmutz J."/>
            <person name="Mcdaniel S.F."/>
        </authorList>
    </citation>
    <scope>NUCLEOTIDE SEQUENCE</scope>
    <source>
        <strain evidence="2">R40</strain>
    </source>
</reference>
<dbReference type="InterPro" id="IPR040256">
    <property type="entry name" value="At4g02000-like"/>
</dbReference>
<feature type="compositionally biased region" description="Basic and acidic residues" evidence="1">
    <location>
        <begin position="380"/>
        <end position="389"/>
    </location>
</feature>
<organism evidence="2 3">
    <name type="scientific">Ceratodon purpureus</name>
    <name type="common">Fire moss</name>
    <name type="synonym">Dicranum purpureum</name>
    <dbReference type="NCBI Taxonomy" id="3225"/>
    <lineage>
        <taxon>Eukaryota</taxon>
        <taxon>Viridiplantae</taxon>
        <taxon>Streptophyta</taxon>
        <taxon>Embryophyta</taxon>
        <taxon>Bryophyta</taxon>
        <taxon>Bryophytina</taxon>
        <taxon>Bryopsida</taxon>
        <taxon>Dicranidae</taxon>
        <taxon>Pseudoditrichales</taxon>
        <taxon>Ditrichaceae</taxon>
        <taxon>Ceratodon</taxon>
    </lineage>
</organism>
<name>A0A8T0HYH7_CERPU</name>
<feature type="region of interest" description="Disordered" evidence="1">
    <location>
        <begin position="302"/>
        <end position="411"/>
    </location>
</feature>
<feature type="compositionally biased region" description="Polar residues" evidence="1">
    <location>
        <begin position="606"/>
        <end position="619"/>
    </location>
</feature>
<evidence type="ECO:0000313" key="2">
    <source>
        <dbReference type="EMBL" id="KAG0575817.1"/>
    </source>
</evidence>